<evidence type="ECO:0000256" key="3">
    <source>
        <dbReference type="ARBA" id="ARBA00022692"/>
    </source>
</evidence>
<reference evidence="7" key="1">
    <citation type="submission" date="2013-03" db="EMBL/GenBank/DDBJ databases">
        <title>Draft genome sequence of the hydrogen-ethanol-producing anaerobic alkalithermophilic Caloramator celere.</title>
        <authorList>
            <person name="Ciranna A."/>
            <person name="Larjo A."/>
            <person name="Kivisto A."/>
            <person name="Santala V."/>
            <person name="Roos C."/>
            <person name="Karp M."/>
        </authorList>
    </citation>
    <scope>NUCLEOTIDE SEQUENCE [LARGE SCALE GENOMIC DNA]</scope>
    <source>
        <strain evidence="7">DSM 8682</strain>
    </source>
</reference>
<keyword evidence="5 6" id="KW-0472">Membrane</keyword>
<dbReference type="InterPro" id="IPR002549">
    <property type="entry name" value="AI-2E-like"/>
</dbReference>
<evidence type="ECO:0000256" key="5">
    <source>
        <dbReference type="ARBA" id="ARBA00023136"/>
    </source>
</evidence>
<dbReference type="NCBIfam" id="TIGR02872">
    <property type="entry name" value="spore_ytvI"/>
    <property type="match status" value="1"/>
</dbReference>
<dbReference type="Proteomes" id="UP000014923">
    <property type="component" value="Unassembled WGS sequence"/>
</dbReference>
<evidence type="ECO:0000256" key="6">
    <source>
        <dbReference type="SAM" id="Phobius"/>
    </source>
</evidence>
<evidence type="ECO:0008006" key="9">
    <source>
        <dbReference type="Google" id="ProtNLM"/>
    </source>
</evidence>
<dbReference type="PANTHER" id="PTHR21716:SF68">
    <property type="entry name" value="TRANSPORT PROTEIN YTVI-RELATED"/>
    <property type="match status" value="1"/>
</dbReference>
<dbReference type="InterPro" id="IPR014227">
    <property type="entry name" value="YtvI-like"/>
</dbReference>
<accession>R7RS01</accession>
<evidence type="ECO:0000313" key="8">
    <source>
        <dbReference type="Proteomes" id="UP000014923"/>
    </source>
</evidence>
<feature type="transmembrane region" description="Helical" evidence="6">
    <location>
        <begin position="242"/>
        <end position="264"/>
    </location>
</feature>
<dbReference type="RefSeq" id="WP_018664144.1">
    <property type="nucleotide sequence ID" value="NZ_HF952022.1"/>
</dbReference>
<keyword evidence="3 6" id="KW-0812">Transmembrane</keyword>
<dbReference type="EMBL" id="CAVN010000110">
    <property type="protein sequence ID" value="CDF58977.1"/>
    <property type="molecule type" value="Genomic_DNA"/>
</dbReference>
<feature type="transmembrane region" description="Helical" evidence="6">
    <location>
        <begin position="37"/>
        <end position="54"/>
    </location>
</feature>
<feature type="transmembrane region" description="Helical" evidence="6">
    <location>
        <begin position="217"/>
        <end position="236"/>
    </location>
</feature>
<evidence type="ECO:0000256" key="2">
    <source>
        <dbReference type="ARBA" id="ARBA00009773"/>
    </source>
</evidence>
<evidence type="ECO:0000313" key="7">
    <source>
        <dbReference type="EMBL" id="CDF58977.1"/>
    </source>
</evidence>
<dbReference type="PANTHER" id="PTHR21716">
    <property type="entry name" value="TRANSMEMBRANE PROTEIN"/>
    <property type="match status" value="1"/>
</dbReference>
<feature type="transmembrane region" description="Helical" evidence="6">
    <location>
        <begin position="12"/>
        <end position="31"/>
    </location>
</feature>
<dbReference type="eggNOG" id="COG0628">
    <property type="taxonomic scope" value="Bacteria"/>
</dbReference>
<feature type="transmembrane region" description="Helical" evidence="6">
    <location>
        <begin position="66"/>
        <end position="85"/>
    </location>
</feature>
<feature type="transmembrane region" description="Helical" evidence="6">
    <location>
        <begin position="308"/>
        <end position="341"/>
    </location>
</feature>
<dbReference type="GO" id="GO:0055085">
    <property type="term" value="P:transmembrane transport"/>
    <property type="evidence" value="ECO:0007669"/>
    <property type="project" value="TreeGrafter"/>
</dbReference>
<proteinExistence type="inferred from homology"/>
<comment type="similarity">
    <text evidence="2">Belongs to the autoinducer-2 exporter (AI-2E) (TC 2.A.86) family.</text>
</comment>
<sequence length="347" mass="39928">MFNQEFLNKLRNFMIFIVVYTLIFVLFFSTLSYTLPFVIGIIVSLVSLPIVKFLRYKLKFKESLSSLIAVIFVYTIFILILIGIFTKITYETKQLISSIPKINTIIPYIQEYFDKLRLYYDNIDPSLVPKIEEQITKFAYSSLDITITIFNKLLSLVLKLPVMFLILFVSFLSSYFFSKDMLNFKSSILNIFTTEGKIKFTRFVHELTKSITNYFKAYSFIVTITFLETFIGFTILRINYALILSIVAAIFDVLPILGVGAVYLSVAIYHIIIKKYIVAIGLLILYLIVTIVRQILEPKLVSTSLGLHPVAVLAAIFIGIKAYGFVGMLYLIFLMVLYNILKKINIL</sequence>
<feature type="transmembrane region" description="Helical" evidence="6">
    <location>
        <begin position="156"/>
        <end position="177"/>
    </location>
</feature>
<dbReference type="GO" id="GO:0016020">
    <property type="term" value="C:membrane"/>
    <property type="evidence" value="ECO:0007669"/>
    <property type="project" value="UniProtKB-SubCell"/>
</dbReference>
<comment type="subcellular location">
    <subcellularLocation>
        <location evidence="1">Membrane</location>
        <topology evidence="1">Multi-pass membrane protein</topology>
    </subcellularLocation>
</comment>
<dbReference type="HOGENOM" id="CLU_031275_4_3_9"/>
<gene>
    <name evidence="7" type="ORF">TCEL_02045</name>
</gene>
<keyword evidence="8" id="KW-1185">Reference proteome</keyword>
<evidence type="ECO:0000256" key="4">
    <source>
        <dbReference type="ARBA" id="ARBA00022989"/>
    </source>
</evidence>
<feature type="transmembrane region" description="Helical" evidence="6">
    <location>
        <begin position="276"/>
        <end position="296"/>
    </location>
</feature>
<evidence type="ECO:0000256" key="1">
    <source>
        <dbReference type="ARBA" id="ARBA00004141"/>
    </source>
</evidence>
<dbReference type="AlphaFoldDB" id="R7RS01"/>
<dbReference type="Pfam" id="PF01594">
    <property type="entry name" value="AI-2E_transport"/>
    <property type="match status" value="1"/>
</dbReference>
<organism evidence="7 8">
    <name type="scientific">Thermobrachium celere DSM 8682</name>
    <dbReference type="NCBI Taxonomy" id="941824"/>
    <lineage>
        <taxon>Bacteria</taxon>
        <taxon>Bacillati</taxon>
        <taxon>Bacillota</taxon>
        <taxon>Clostridia</taxon>
        <taxon>Eubacteriales</taxon>
        <taxon>Clostridiaceae</taxon>
        <taxon>Thermobrachium</taxon>
    </lineage>
</organism>
<name>R7RS01_9CLOT</name>
<protein>
    <recommendedName>
        <fullName evidence="9">Sporulation integral membrane protein YtvI</fullName>
    </recommendedName>
</protein>
<comment type="caution">
    <text evidence="7">The sequence shown here is derived from an EMBL/GenBank/DDBJ whole genome shotgun (WGS) entry which is preliminary data.</text>
</comment>
<keyword evidence="4 6" id="KW-1133">Transmembrane helix</keyword>